<keyword evidence="10" id="KW-1185">Reference proteome</keyword>
<dbReference type="PANTHER" id="PTHR11739">
    <property type="entry name" value="CITRATE SYNTHASE"/>
    <property type="match status" value="1"/>
</dbReference>
<dbReference type="InterPro" id="IPR002020">
    <property type="entry name" value="Citrate_synthase"/>
</dbReference>
<evidence type="ECO:0000313" key="9">
    <source>
        <dbReference type="EMBL" id="EGR33129.1"/>
    </source>
</evidence>
<dbReference type="GO" id="GO:0036440">
    <property type="term" value="F:citrate synthase activity"/>
    <property type="evidence" value="ECO:0007669"/>
    <property type="project" value="UniProtKB-EC"/>
</dbReference>
<dbReference type="GO" id="GO:0005759">
    <property type="term" value="C:mitochondrial matrix"/>
    <property type="evidence" value="ECO:0007669"/>
    <property type="project" value="TreeGrafter"/>
</dbReference>
<evidence type="ECO:0000256" key="5">
    <source>
        <dbReference type="ARBA" id="ARBA00049288"/>
    </source>
</evidence>
<dbReference type="PANTHER" id="PTHR11739:SF25">
    <property type="entry name" value="CITRATE SYNTHASE-RELATED PROTEIN DDB_G0287281"/>
    <property type="match status" value="1"/>
</dbReference>
<reference evidence="9 10" key="1">
    <citation type="submission" date="2011-07" db="EMBL/GenBank/DDBJ databases">
        <authorList>
            <person name="Coyne R."/>
            <person name="Brami D."/>
            <person name="Johnson J."/>
            <person name="Hostetler J."/>
            <person name="Hannick L."/>
            <person name="Clark T."/>
            <person name="Cassidy-Hanley D."/>
            <person name="Inman J."/>
        </authorList>
    </citation>
    <scope>NUCLEOTIDE SEQUENCE [LARGE SCALE GENOMIC DNA]</scope>
    <source>
        <strain evidence="9 10">G5</strain>
    </source>
</reference>
<dbReference type="UniPathway" id="UPA00223"/>
<dbReference type="InterPro" id="IPR016142">
    <property type="entry name" value="Citrate_synth-like_lrg_a-sub"/>
</dbReference>
<dbReference type="STRING" id="857967.G0QNT8"/>
<comment type="pathway">
    <text evidence="1">Carbohydrate metabolism; tricarboxylic acid cycle; isocitrate from oxaloacetate: step 1/2.</text>
</comment>
<evidence type="ECO:0000256" key="4">
    <source>
        <dbReference type="ARBA" id="ARBA00022679"/>
    </source>
</evidence>
<dbReference type="GO" id="GO:0005975">
    <property type="term" value="P:carbohydrate metabolic process"/>
    <property type="evidence" value="ECO:0007669"/>
    <property type="project" value="TreeGrafter"/>
</dbReference>
<dbReference type="InterPro" id="IPR024176">
    <property type="entry name" value="Citrate_synthase_bac-typ"/>
</dbReference>
<dbReference type="FunFam" id="1.10.230.10:FF:000003">
    <property type="entry name" value="Citrate synthase"/>
    <property type="match status" value="1"/>
</dbReference>
<dbReference type="Gene3D" id="1.10.230.10">
    <property type="entry name" value="Cytochrome P450-Terp, domain 2"/>
    <property type="match status" value="1"/>
</dbReference>
<dbReference type="InterPro" id="IPR019810">
    <property type="entry name" value="Citrate_synthase_AS"/>
</dbReference>
<dbReference type="PRINTS" id="PR00143">
    <property type="entry name" value="CITRTSNTHASE"/>
</dbReference>
<dbReference type="GO" id="GO:0019679">
    <property type="term" value="P:propionate metabolic process, methylcitrate cycle"/>
    <property type="evidence" value="ECO:0007669"/>
    <property type="project" value="TreeGrafter"/>
</dbReference>
<evidence type="ECO:0000256" key="3">
    <source>
        <dbReference type="ARBA" id="ARBA00022532"/>
    </source>
</evidence>
<dbReference type="InterPro" id="IPR011278">
    <property type="entry name" value="2-MeCitrate/Citrate_synth_II"/>
</dbReference>
<dbReference type="PROSITE" id="PS00480">
    <property type="entry name" value="CITRATE_SYNTHASE"/>
    <property type="match status" value="1"/>
</dbReference>
<keyword evidence="3" id="KW-0816">Tricarboxylic acid cycle</keyword>
<dbReference type="Proteomes" id="UP000008983">
    <property type="component" value="Unassembled WGS sequence"/>
</dbReference>
<comment type="similarity">
    <text evidence="2 6 8">Belongs to the citrate synthase family.</text>
</comment>
<dbReference type="eggNOG" id="KOG2617">
    <property type="taxonomic scope" value="Eukaryota"/>
</dbReference>
<proteinExistence type="inferred from homology"/>
<organism evidence="9 10">
    <name type="scientific">Ichthyophthirius multifiliis</name>
    <name type="common">White spot disease agent</name>
    <name type="synonym">Ich</name>
    <dbReference type="NCBI Taxonomy" id="5932"/>
    <lineage>
        <taxon>Eukaryota</taxon>
        <taxon>Sar</taxon>
        <taxon>Alveolata</taxon>
        <taxon>Ciliophora</taxon>
        <taxon>Intramacronucleata</taxon>
        <taxon>Oligohymenophorea</taxon>
        <taxon>Hymenostomatida</taxon>
        <taxon>Ophryoglenina</taxon>
        <taxon>Ichthyophthirius</taxon>
    </lineage>
</organism>
<name>G0QNT8_ICHMU</name>
<dbReference type="InParanoid" id="G0QNT8"/>
<evidence type="ECO:0000256" key="8">
    <source>
        <dbReference type="RuleBase" id="RU000441"/>
    </source>
</evidence>
<evidence type="ECO:0000256" key="1">
    <source>
        <dbReference type="ARBA" id="ARBA00004751"/>
    </source>
</evidence>
<dbReference type="GO" id="GO:0006099">
    <property type="term" value="P:tricarboxylic acid cycle"/>
    <property type="evidence" value="ECO:0007669"/>
    <property type="project" value="UniProtKB-UniPathway"/>
</dbReference>
<dbReference type="Pfam" id="PF00285">
    <property type="entry name" value="Citrate_synt"/>
    <property type="match status" value="1"/>
</dbReference>
<feature type="active site" evidence="7">
    <location>
        <position position="265"/>
    </location>
</feature>
<dbReference type="Gene3D" id="1.10.580.10">
    <property type="entry name" value="Citrate Synthase, domain 1"/>
    <property type="match status" value="1"/>
</dbReference>
<evidence type="ECO:0000313" key="10">
    <source>
        <dbReference type="Proteomes" id="UP000008983"/>
    </source>
</evidence>
<dbReference type="RefSeq" id="XP_004037115.1">
    <property type="nucleotide sequence ID" value="XM_004037067.1"/>
</dbReference>
<dbReference type="AlphaFoldDB" id="G0QNT8"/>
<dbReference type="NCBIfam" id="TIGR01800">
    <property type="entry name" value="cit_synth_II"/>
    <property type="match status" value="1"/>
</dbReference>
<dbReference type="EMBL" id="GL983508">
    <property type="protein sequence ID" value="EGR33129.1"/>
    <property type="molecule type" value="Genomic_DNA"/>
</dbReference>
<accession>G0QNT8</accession>
<dbReference type="OMA" id="ESENCFG"/>
<feature type="active site" evidence="7">
    <location>
        <position position="319"/>
    </location>
</feature>
<keyword evidence="4 6" id="KW-0808">Transferase</keyword>
<dbReference type="OrthoDB" id="435022at2759"/>
<dbReference type="InterPro" id="IPR036969">
    <property type="entry name" value="Citrate_synthase_sf"/>
</dbReference>
<evidence type="ECO:0000256" key="6">
    <source>
        <dbReference type="PIRNR" id="PIRNR001369"/>
    </source>
</evidence>
<evidence type="ECO:0000256" key="2">
    <source>
        <dbReference type="ARBA" id="ARBA00010566"/>
    </source>
</evidence>
<dbReference type="InterPro" id="IPR016143">
    <property type="entry name" value="Citrate_synth-like_sm_a-sub"/>
</dbReference>
<evidence type="ECO:0000256" key="7">
    <source>
        <dbReference type="PIRSR" id="PIRSR001369-1"/>
    </source>
</evidence>
<dbReference type="SUPFAM" id="SSF48256">
    <property type="entry name" value="Citrate synthase"/>
    <property type="match status" value="1"/>
</dbReference>
<sequence length="385" mass="43837">MSEQKKSSTPNNNGLAGMIAGDSAISTVGIGLGLNYRGYDIVDLSKNCIFEEVAYLILFQTLPNQQQLSDFIRQIASQRTLPITLKEVLERIPSNVHPMDVMRTISSFLGLIEPETQQNDQTKVALRLLAIFGPALMYWYNFVHYKVRIQENTGPEDTIARNFVKLIHFKKDINENIIKTIDVSLILYAEHEFNASTFAARVTVSTLSDFYSGITSAIGTLKGPLHGGANEAVIQYLENLKTIKDANNFLEEQFQKKKLIMGFGHRVYKNGDPRSDIIKEYSKLLSETQKEFGNKQLYEISEHIEKRVVNEKKKFPNLDFYSASAYHQCGIPVELFTPLFVMSRVTGWSAHIFEQRQNNKLIRPMSNYIGPKKLNFVPLNQRSKL</sequence>
<gene>
    <name evidence="9" type="ORF">IMG5_061280</name>
</gene>
<protein>
    <recommendedName>
        <fullName evidence="6 8">Citrate synthase</fullName>
    </recommendedName>
</protein>
<dbReference type="GO" id="GO:0050440">
    <property type="term" value="F:2-methylcitrate synthase activity"/>
    <property type="evidence" value="ECO:0007669"/>
    <property type="project" value="TreeGrafter"/>
</dbReference>
<comment type="catalytic activity">
    <reaction evidence="5">
        <text>oxaloacetate + acetyl-CoA + H2O = citrate + CoA + H(+)</text>
        <dbReference type="Rhea" id="RHEA:16845"/>
        <dbReference type="ChEBI" id="CHEBI:15377"/>
        <dbReference type="ChEBI" id="CHEBI:15378"/>
        <dbReference type="ChEBI" id="CHEBI:16452"/>
        <dbReference type="ChEBI" id="CHEBI:16947"/>
        <dbReference type="ChEBI" id="CHEBI:57287"/>
        <dbReference type="ChEBI" id="CHEBI:57288"/>
        <dbReference type="EC" id="2.3.3.16"/>
    </reaction>
</comment>
<dbReference type="GeneID" id="14909297"/>
<dbReference type="PIRSF" id="PIRSF001369">
    <property type="entry name" value="Citrate_synth"/>
    <property type="match status" value="1"/>
</dbReference>